<name>A0A1Y1QP54_9GAMM</name>
<sequence>MTQPTVYGYRNNHTGILVAGFHELFHDLSNPMSYDNRGRINQFGEESEYGMLDWREITNKDEWDNLCKADPDMQKPPASDPAKALRSRA</sequence>
<dbReference type="Proteomes" id="UP000192491">
    <property type="component" value="Unassembled WGS sequence"/>
</dbReference>
<evidence type="ECO:0000256" key="1">
    <source>
        <dbReference type="SAM" id="MobiDB-lite"/>
    </source>
</evidence>
<accession>A0A1Y1QP54</accession>
<organism evidence="2 3">
    <name type="scientific">Thiothrix lacustris</name>
    <dbReference type="NCBI Taxonomy" id="525917"/>
    <lineage>
        <taxon>Bacteria</taxon>
        <taxon>Pseudomonadati</taxon>
        <taxon>Pseudomonadota</taxon>
        <taxon>Gammaproteobacteria</taxon>
        <taxon>Thiotrichales</taxon>
        <taxon>Thiotrichaceae</taxon>
        <taxon>Thiothrix</taxon>
    </lineage>
</organism>
<dbReference type="AlphaFoldDB" id="A0A1Y1QP54"/>
<reference evidence="2 3" key="1">
    <citation type="submission" date="2017-01" db="EMBL/GenBank/DDBJ databases">
        <title>Novel large sulfur bacteria in the metagenomes of groundwater-fed chemosynthetic microbial mats in the Lake Huron basin.</title>
        <authorList>
            <person name="Sharrar A.M."/>
            <person name="Flood B.E."/>
            <person name="Bailey J.V."/>
            <person name="Jones D.S."/>
            <person name="Biddanda B."/>
            <person name="Ruberg S.A."/>
            <person name="Marcus D.N."/>
            <person name="Dick G.J."/>
        </authorList>
    </citation>
    <scope>NUCLEOTIDE SEQUENCE [LARGE SCALE GENOMIC DNA]</scope>
    <source>
        <strain evidence="2">A8</strain>
    </source>
</reference>
<feature type="region of interest" description="Disordered" evidence="1">
    <location>
        <begin position="68"/>
        <end position="89"/>
    </location>
</feature>
<comment type="caution">
    <text evidence="2">The sequence shown here is derived from an EMBL/GenBank/DDBJ whole genome shotgun (WGS) entry which is preliminary data.</text>
</comment>
<evidence type="ECO:0000313" key="2">
    <source>
        <dbReference type="EMBL" id="OQX10500.1"/>
    </source>
</evidence>
<proteinExistence type="predicted"/>
<dbReference type="EMBL" id="MTEJ01000111">
    <property type="protein sequence ID" value="OQX10500.1"/>
    <property type="molecule type" value="Genomic_DNA"/>
</dbReference>
<protein>
    <submittedName>
        <fullName evidence="2">Uncharacterized protein</fullName>
    </submittedName>
</protein>
<gene>
    <name evidence="2" type="ORF">BWK73_20140</name>
</gene>
<evidence type="ECO:0000313" key="3">
    <source>
        <dbReference type="Proteomes" id="UP000192491"/>
    </source>
</evidence>